<dbReference type="Gene3D" id="3.10.400.20">
    <property type="match status" value="2"/>
</dbReference>
<dbReference type="InterPro" id="IPR015947">
    <property type="entry name" value="PUA-like_sf"/>
</dbReference>
<protein>
    <recommendedName>
        <fullName evidence="3">Pre-PUA domain-containing protein</fullName>
    </recommendedName>
</protein>
<dbReference type="InterPro" id="IPR004521">
    <property type="entry name" value="Uncharacterised_CHP00451"/>
</dbReference>
<dbReference type="CDD" id="cd11609">
    <property type="entry name" value="MCT1_N"/>
    <property type="match status" value="1"/>
</dbReference>
<evidence type="ECO:0000259" key="3">
    <source>
        <dbReference type="Pfam" id="PF17832"/>
    </source>
</evidence>
<evidence type="ECO:0000313" key="4">
    <source>
        <dbReference type="EMBL" id="CAI4211963.1"/>
    </source>
</evidence>
<dbReference type="Pfam" id="PF17832">
    <property type="entry name" value="Pre-PUA"/>
    <property type="match status" value="1"/>
</dbReference>
<feature type="domain" description="Pre-PUA" evidence="3">
    <location>
        <begin position="2"/>
        <end position="65"/>
    </location>
</feature>
<proteinExistence type="predicted"/>
<dbReference type="NCBIfam" id="TIGR00451">
    <property type="entry name" value="unchar_dom_2"/>
    <property type="match status" value="1"/>
</dbReference>
<dbReference type="Proteomes" id="UP000838763">
    <property type="component" value="Unassembled WGS sequence"/>
</dbReference>
<dbReference type="PANTHER" id="PTHR22798">
    <property type="entry name" value="MCT-1 PROTEIN"/>
    <property type="match status" value="1"/>
</dbReference>
<feature type="region of interest" description="Disordered" evidence="2">
    <location>
        <begin position="97"/>
        <end position="118"/>
    </location>
</feature>
<evidence type="ECO:0000313" key="5">
    <source>
        <dbReference type="Proteomes" id="UP000838763"/>
    </source>
</evidence>
<dbReference type="AlphaFoldDB" id="A0A9P1M8S8"/>
<comment type="caution">
    <text evidence="4">The sequence shown here is derived from an EMBL/GenBank/DDBJ whole genome shotgun (WGS) entry which is preliminary data.</text>
</comment>
<gene>
    <name evidence="4" type="ORF">PPNO1_LOCUS1734</name>
</gene>
<dbReference type="GO" id="GO:0003723">
    <property type="term" value="F:RNA binding"/>
    <property type="evidence" value="ECO:0007669"/>
    <property type="project" value="InterPro"/>
</dbReference>
<name>A0A9P1M8S8_9PEZI</name>
<dbReference type="InterPro" id="IPR016437">
    <property type="entry name" value="MCT-1/Tma20"/>
</dbReference>
<evidence type="ECO:0000256" key="2">
    <source>
        <dbReference type="SAM" id="MobiDB-lite"/>
    </source>
</evidence>
<keyword evidence="1" id="KW-0963">Cytoplasm</keyword>
<dbReference type="InterPro" id="IPR041366">
    <property type="entry name" value="Pre-PUA"/>
</dbReference>
<dbReference type="SUPFAM" id="SSF88697">
    <property type="entry name" value="PUA domain-like"/>
    <property type="match status" value="1"/>
</dbReference>
<dbReference type="OrthoDB" id="10249667at2759"/>
<reference evidence="4" key="1">
    <citation type="submission" date="2022-11" db="EMBL/GenBank/DDBJ databases">
        <authorList>
            <person name="Scott C."/>
            <person name="Bruce N."/>
        </authorList>
    </citation>
    <scope>NUCLEOTIDE SEQUENCE</scope>
</reference>
<accession>A0A9P1M8S8</accession>
<evidence type="ECO:0000256" key="1">
    <source>
        <dbReference type="ARBA" id="ARBA00022490"/>
    </source>
</evidence>
<sequence>MFKKDITPGTKSKLKSSVQRGIRQSVLTTFPLLTPHIDAVLPKKADLTSIKLPDRAILYAVDGVPSSSSPTAPRGPSGAVRFVLSGATLMAPGLTSVGGRLPEPRDGPAPNGAAEGEVDGHWSRELAKGEVVVVMAEGKTEACAVGILVEGTEGVKEKKKGPVIEEAHYLGDGLWNINLD</sequence>
<keyword evidence="5" id="KW-1185">Reference proteome</keyword>
<organism evidence="4 5">
    <name type="scientific">Parascedosporium putredinis</name>
    <dbReference type="NCBI Taxonomy" id="1442378"/>
    <lineage>
        <taxon>Eukaryota</taxon>
        <taxon>Fungi</taxon>
        <taxon>Dikarya</taxon>
        <taxon>Ascomycota</taxon>
        <taxon>Pezizomycotina</taxon>
        <taxon>Sordariomycetes</taxon>
        <taxon>Hypocreomycetidae</taxon>
        <taxon>Microascales</taxon>
        <taxon>Microascaceae</taxon>
        <taxon>Parascedosporium</taxon>
    </lineage>
</organism>
<dbReference type="GO" id="GO:0001731">
    <property type="term" value="P:formation of translation preinitiation complex"/>
    <property type="evidence" value="ECO:0007669"/>
    <property type="project" value="TreeGrafter"/>
</dbReference>
<dbReference type="PANTHER" id="PTHR22798:SF0">
    <property type="entry name" value="MALIGNANT T-CELL-AMPLIFIED SEQUENCE 1"/>
    <property type="match status" value="1"/>
</dbReference>
<dbReference type="EMBL" id="CALLCH030000003">
    <property type="protein sequence ID" value="CAI4211963.1"/>
    <property type="molecule type" value="Genomic_DNA"/>
</dbReference>
<dbReference type="PROSITE" id="PS50890">
    <property type="entry name" value="PUA"/>
    <property type="match status" value="1"/>
</dbReference>